<dbReference type="EMBL" id="CP009528">
    <property type="protein sequence ID" value="AKB55001.1"/>
    <property type="molecule type" value="Genomic_DNA"/>
</dbReference>
<proteinExistence type="predicted"/>
<name>A0A0E3LNL9_METBA</name>
<dbReference type="AlphaFoldDB" id="A0A0E3LNL9"/>
<sequence length="147" mass="17207">MNNINMTIRQAIEFGTKAHAEQYDDAGNDYFMAHCWQVYEIVKILYPNDFELQAAALLHDTLEYTDTTYERLAATFGKDVADLILEVTHERKEDDTGWYFPHLRSIRGVVLKFADRASNLSRMEGVWDAEKIETYIKKSKFWQSEDI</sequence>
<accession>A0A0E3LNL9</accession>
<dbReference type="InterPro" id="IPR052194">
    <property type="entry name" value="MESH1"/>
</dbReference>
<dbReference type="STRING" id="1434108.MSBRM_2003"/>
<dbReference type="GO" id="GO:0008893">
    <property type="term" value="F:guanosine-3',5'-bis(diphosphate) 3'-diphosphatase activity"/>
    <property type="evidence" value="ECO:0007669"/>
    <property type="project" value="TreeGrafter"/>
</dbReference>
<reference evidence="2 3" key="1">
    <citation type="submission" date="2014-07" db="EMBL/GenBank/DDBJ databases">
        <title>Methanogenic archaea and the global carbon cycle.</title>
        <authorList>
            <person name="Henriksen J.R."/>
            <person name="Luke J."/>
            <person name="Reinhart S."/>
            <person name="Benedict M.N."/>
            <person name="Youngblut N.D."/>
            <person name="Metcalf M.E."/>
            <person name="Whitaker R.J."/>
            <person name="Metcalf W.W."/>
        </authorList>
    </citation>
    <scope>NUCLEOTIDE SEQUENCE [LARGE SCALE GENOMIC DNA]</scope>
    <source>
        <strain evidence="2 3">MS</strain>
    </source>
</reference>
<dbReference type="InterPro" id="IPR003607">
    <property type="entry name" value="HD/PDEase_dom"/>
</dbReference>
<dbReference type="PANTHER" id="PTHR46246">
    <property type="entry name" value="GUANOSINE-3',5'-BIS(DIPHOSPHATE) 3'-PYROPHOSPHOHYDROLASE MESH1"/>
    <property type="match status" value="1"/>
</dbReference>
<dbReference type="PANTHER" id="PTHR46246:SF1">
    <property type="entry name" value="GUANOSINE-3',5'-BIS(DIPHOSPHATE) 3'-PYROPHOSPHOHYDROLASE MESH1"/>
    <property type="match status" value="1"/>
</dbReference>
<dbReference type="SMART" id="SM00471">
    <property type="entry name" value="HDc"/>
    <property type="match status" value="1"/>
</dbReference>
<dbReference type="Gene3D" id="1.10.3210.10">
    <property type="entry name" value="Hypothetical protein af1432"/>
    <property type="match status" value="1"/>
</dbReference>
<dbReference type="PATRIC" id="fig|1434108.4.peg.2556"/>
<dbReference type="SUPFAM" id="SSF109604">
    <property type="entry name" value="HD-domain/PDEase-like"/>
    <property type="match status" value="1"/>
</dbReference>
<dbReference type="Proteomes" id="UP000033033">
    <property type="component" value="Chromosome"/>
</dbReference>
<dbReference type="RefSeq" id="WP_052712839.1">
    <property type="nucleotide sequence ID" value="NZ_CP009528.1"/>
</dbReference>
<evidence type="ECO:0000259" key="1">
    <source>
        <dbReference type="SMART" id="SM00471"/>
    </source>
</evidence>
<feature type="domain" description="HD/PDEase" evidence="1">
    <location>
        <begin position="27"/>
        <end position="129"/>
    </location>
</feature>
<dbReference type="HOGENOM" id="CLU_1763856_0_0_2"/>
<gene>
    <name evidence="2" type="ORF">MSBRM_2003</name>
</gene>
<keyword evidence="3" id="KW-1185">Reference proteome</keyword>
<dbReference type="KEGG" id="mby:MSBRM_2003"/>
<dbReference type="Pfam" id="PF13328">
    <property type="entry name" value="HD_4"/>
    <property type="match status" value="1"/>
</dbReference>
<dbReference type="GeneID" id="25418206"/>
<evidence type="ECO:0000313" key="3">
    <source>
        <dbReference type="Proteomes" id="UP000033033"/>
    </source>
</evidence>
<protein>
    <recommendedName>
        <fullName evidence="1">HD/PDEase domain-containing protein</fullName>
    </recommendedName>
</protein>
<evidence type="ECO:0000313" key="2">
    <source>
        <dbReference type="EMBL" id="AKB55001.1"/>
    </source>
</evidence>
<organism evidence="2 3">
    <name type="scientific">Methanosarcina barkeri MS</name>
    <dbReference type="NCBI Taxonomy" id="1434108"/>
    <lineage>
        <taxon>Archaea</taxon>
        <taxon>Methanobacteriati</taxon>
        <taxon>Methanobacteriota</taxon>
        <taxon>Stenosarchaea group</taxon>
        <taxon>Methanomicrobia</taxon>
        <taxon>Methanosarcinales</taxon>
        <taxon>Methanosarcinaceae</taxon>
        <taxon>Methanosarcina</taxon>
    </lineage>
</organism>